<organism evidence="1 2">
    <name type="scientific">Parapontixanthobacter aurantiacus</name>
    <dbReference type="NCBI Taxonomy" id="1463599"/>
    <lineage>
        <taxon>Bacteria</taxon>
        <taxon>Pseudomonadati</taxon>
        <taxon>Pseudomonadota</taxon>
        <taxon>Alphaproteobacteria</taxon>
        <taxon>Sphingomonadales</taxon>
        <taxon>Erythrobacteraceae</taxon>
        <taxon>Parapontixanthobacter</taxon>
    </lineage>
</organism>
<gene>
    <name evidence="1" type="ORF">GRI38_09930</name>
</gene>
<dbReference type="RefSeq" id="WP_160683041.1">
    <property type="nucleotide sequence ID" value="NZ_WTYW01000002.1"/>
</dbReference>
<keyword evidence="2" id="KW-1185">Reference proteome</keyword>
<dbReference type="OrthoDB" id="7596486at2"/>
<sequence length="566" mass="65165">MRDVALAILEDQIERSKSYLEQWRQPIEPLLFETLRAIDHVFCEELFVPSETWKQTKKAQVGLSSWGVNKALSLMVPPQLEGGPFRLFPSTGQTQRQASELLLRCGILQRAEMLYGWLQEGLLTARIDKPSTAMPSGIQTILVLKSDHPSMFGEVVSQRNKRWVSDFTIEQDTPRERDLQDRHAALEAELEKSVGCFGGWGMSYTTTREIDDHFLECGQIYLRRMWSQDLLGREDIIGGEPFNHYLGVLAAIAGRAEKHLCFCSILARRRPELDLRNLLTTFAHREEFITGLAVHLDAETDQIRKLLEPLTLSCGNLHDHTSSADIAWTPIVRSSQDYYILPMYGLDTNPFLFLLADLRARFPQDWFRLANNREKRWLNDLKLIFPGDRWSLNDRNLKLREGKKTVTDLDFIAYDKEHNELALFQLKWQHPVGMDNRARRSAGKNLLDQGNDWVERVLGWLGKYDIFELAKRAGITVKPDVDVKLFVVGRYNAYFTGFSERDTRAVWSDWNHFMRVRVENPRASISELAKILSNEAEELSRAYPGDSYMLPLDSLAVILNPTSEPH</sequence>
<accession>A0A844ZGH0</accession>
<dbReference type="Proteomes" id="UP000433104">
    <property type="component" value="Unassembled WGS sequence"/>
</dbReference>
<evidence type="ECO:0000313" key="1">
    <source>
        <dbReference type="EMBL" id="MXO86342.1"/>
    </source>
</evidence>
<dbReference type="EMBL" id="WTYW01000002">
    <property type="protein sequence ID" value="MXO86342.1"/>
    <property type="molecule type" value="Genomic_DNA"/>
</dbReference>
<reference evidence="1 2" key="1">
    <citation type="submission" date="2019-12" db="EMBL/GenBank/DDBJ databases">
        <title>Genomic-based taxomic classification of the family Erythrobacteraceae.</title>
        <authorList>
            <person name="Xu L."/>
        </authorList>
    </citation>
    <scope>NUCLEOTIDE SEQUENCE [LARGE SCALE GENOMIC DNA]</scope>
    <source>
        <strain evidence="1 2">MCCC 1A09962</strain>
    </source>
</reference>
<proteinExistence type="predicted"/>
<dbReference type="AlphaFoldDB" id="A0A844ZGH0"/>
<evidence type="ECO:0000313" key="2">
    <source>
        <dbReference type="Proteomes" id="UP000433104"/>
    </source>
</evidence>
<name>A0A844ZGH0_9SPHN</name>
<comment type="caution">
    <text evidence="1">The sequence shown here is derived from an EMBL/GenBank/DDBJ whole genome shotgun (WGS) entry which is preliminary data.</text>
</comment>
<protein>
    <submittedName>
        <fullName evidence="1">Uncharacterized protein</fullName>
    </submittedName>
</protein>